<gene>
    <name evidence="7" type="ORF">FN976_08720</name>
</gene>
<dbReference type="Pfam" id="PF00188">
    <property type="entry name" value="CAP"/>
    <property type="match status" value="1"/>
</dbReference>
<proteinExistence type="predicted"/>
<name>A0A562ZTT1_9BURK</name>
<evidence type="ECO:0000256" key="3">
    <source>
        <dbReference type="ARBA" id="ARBA00022989"/>
    </source>
</evidence>
<dbReference type="InterPro" id="IPR014044">
    <property type="entry name" value="CAP_dom"/>
</dbReference>
<dbReference type="Proteomes" id="UP000318199">
    <property type="component" value="Unassembled WGS sequence"/>
</dbReference>
<organism evidence="7 8">
    <name type="scientific">Caenimonas sedimenti</name>
    <dbReference type="NCBI Taxonomy" id="2596921"/>
    <lineage>
        <taxon>Bacteria</taxon>
        <taxon>Pseudomonadati</taxon>
        <taxon>Pseudomonadota</taxon>
        <taxon>Betaproteobacteria</taxon>
        <taxon>Burkholderiales</taxon>
        <taxon>Comamonadaceae</taxon>
        <taxon>Caenimonas</taxon>
    </lineage>
</organism>
<dbReference type="EMBL" id="VOBQ01000006">
    <property type="protein sequence ID" value="TWO71685.1"/>
    <property type="molecule type" value="Genomic_DNA"/>
</dbReference>
<reference evidence="7 8" key="1">
    <citation type="submission" date="2019-07" db="EMBL/GenBank/DDBJ databases">
        <title>Caenimonas sedimenti sp. nov., isolated from activated sludge.</title>
        <authorList>
            <person name="Xu J."/>
        </authorList>
    </citation>
    <scope>NUCLEOTIDE SEQUENCE [LARGE SCALE GENOMIC DNA]</scope>
    <source>
        <strain evidence="7 8">HX-9-20</strain>
    </source>
</reference>
<evidence type="ECO:0000256" key="1">
    <source>
        <dbReference type="ARBA" id="ARBA00004141"/>
    </source>
</evidence>
<dbReference type="OrthoDB" id="68195at2"/>
<keyword evidence="4 5" id="KW-0472">Membrane</keyword>
<evidence type="ECO:0000256" key="5">
    <source>
        <dbReference type="SAM" id="Phobius"/>
    </source>
</evidence>
<evidence type="ECO:0000256" key="4">
    <source>
        <dbReference type="ARBA" id="ARBA00023136"/>
    </source>
</evidence>
<feature type="transmembrane region" description="Helical" evidence="5">
    <location>
        <begin position="64"/>
        <end position="92"/>
    </location>
</feature>
<dbReference type="RefSeq" id="WP_145892626.1">
    <property type="nucleotide sequence ID" value="NZ_VOBQ01000006.1"/>
</dbReference>
<evidence type="ECO:0000259" key="6">
    <source>
        <dbReference type="Pfam" id="PF00188"/>
    </source>
</evidence>
<keyword evidence="3 5" id="KW-1133">Transmembrane helix</keyword>
<dbReference type="CDD" id="cd05379">
    <property type="entry name" value="CAP_bacterial"/>
    <property type="match status" value="1"/>
</dbReference>
<keyword evidence="2 5" id="KW-0812">Transmembrane</keyword>
<dbReference type="PANTHER" id="PTHR31157:SF1">
    <property type="entry name" value="SCP DOMAIN-CONTAINING PROTEIN"/>
    <property type="match status" value="1"/>
</dbReference>
<evidence type="ECO:0000256" key="2">
    <source>
        <dbReference type="ARBA" id="ARBA00022692"/>
    </source>
</evidence>
<sequence length="323" mass="35000">MDPLTFSLIDVLLVLVILLGTFAGWRRGFLIASLDLLVLIAGVVVAFLFYQAPAAWLGRQVPTLAAWTLPLSFLGILVFTWLLLGSIGLALARSAPPKVHVHGINRFFGLLPGLGNGLINATVAALILHTVPLGAQLAAMTRASTLASTLASPAEWLEARLTPIFDPAVRRLMQVVTVPAESHETIALKSTVADPKVRPDLEARMLAMVNAERERAGLKPVQADPELAEVARAHSRDMFARGYFSHVTPEKKSLGDRIRQRNVRYLVAGENLAMAQTLNIAHDGLMKSPGHRANILRPQFGRLGIGVLDGGRDGLMVTQNFRN</sequence>
<dbReference type="InterPro" id="IPR003825">
    <property type="entry name" value="Colicin-V_CvpA"/>
</dbReference>
<dbReference type="GO" id="GO:0009403">
    <property type="term" value="P:toxin biosynthetic process"/>
    <property type="evidence" value="ECO:0007669"/>
    <property type="project" value="InterPro"/>
</dbReference>
<dbReference type="AlphaFoldDB" id="A0A562ZTT1"/>
<dbReference type="Pfam" id="PF02674">
    <property type="entry name" value="Colicin_V"/>
    <property type="match status" value="1"/>
</dbReference>
<dbReference type="InterPro" id="IPR035940">
    <property type="entry name" value="CAP_sf"/>
</dbReference>
<comment type="subcellular location">
    <subcellularLocation>
        <location evidence="1">Membrane</location>
        <topology evidence="1">Multi-pass membrane protein</topology>
    </subcellularLocation>
</comment>
<evidence type="ECO:0000313" key="8">
    <source>
        <dbReference type="Proteomes" id="UP000318199"/>
    </source>
</evidence>
<feature type="transmembrane region" description="Helical" evidence="5">
    <location>
        <begin position="6"/>
        <end position="25"/>
    </location>
</feature>
<dbReference type="Gene3D" id="3.40.33.10">
    <property type="entry name" value="CAP"/>
    <property type="match status" value="1"/>
</dbReference>
<keyword evidence="8" id="KW-1185">Reference proteome</keyword>
<dbReference type="SUPFAM" id="SSF55797">
    <property type="entry name" value="PR-1-like"/>
    <property type="match status" value="1"/>
</dbReference>
<feature type="transmembrane region" description="Helical" evidence="5">
    <location>
        <begin position="104"/>
        <end position="128"/>
    </location>
</feature>
<comment type="caution">
    <text evidence="7">The sequence shown here is derived from an EMBL/GenBank/DDBJ whole genome shotgun (WGS) entry which is preliminary data.</text>
</comment>
<feature type="domain" description="SCP" evidence="6">
    <location>
        <begin position="206"/>
        <end position="321"/>
    </location>
</feature>
<feature type="transmembrane region" description="Helical" evidence="5">
    <location>
        <begin position="32"/>
        <end position="52"/>
    </location>
</feature>
<dbReference type="PANTHER" id="PTHR31157">
    <property type="entry name" value="SCP DOMAIN-CONTAINING PROTEIN"/>
    <property type="match status" value="1"/>
</dbReference>
<evidence type="ECO:0000313" key="7">
    <source>
        <dbReference type="EMBL" id="TWO71685.1"/>
    </source>
</evidence>
<dbReference type="GO" id="GO:0016020">
    <property type="term" value="C:membrane"/>
    <property type="evidence" value="ECO:0007669"/>
    <property type="project" value="UniProtKB-SubCell"/>
</dbReference>
<protein>
    <recommendedName>
        <fullName evidence="6">SCP domain-containing protein</fullName>
    </recommendedName>
</protein>
<accession>A0A562ZTT1</accession>